<evidence type="ECO:0000256" key="7">
    <source>
        <dbReference type="ARBA" id="ARBA00023033"/>
    </source>
</evidence>
<dbReference type="GO" id="GO:0020037">
    <property type="term" value="F:heme binding"/>
    <property type="evidence" value="ECO:0007669"/>
    <property type="project" value="InterPro"/>
</dbReference>
<dbReference type="InterPro" id="IPR002974">
    <property type="entry name" value="Cyt_P450_E_CYP52_ascomycetes"/>
</dbReference>
<keyword evidence="6 8" id="KW-0408">Iron</keyword>
<accession>A0A074XEC9</accession>
<dbReference type="InterPro" id="IPR017972">
    <property type="entry name" value="Cyt_P450_CS"/>
</dbReference>
<keyword evidence="12" id="KW-1185">Reference proteome</keyword>
<keyword evidence="10" id="KW-0472">Membrane</keyword>
<dbReference type="STRING" id="1043002.A0A074XEC9"/>
<dbReference type="EMBL" id="KL584989">
    <property type="protein sequence ID" value="KEQ82069.1"/>
    <property type="molecule type" value="Genomic_DNA"/>
</dbReference>
<dbReference type="SUPFAM" id="SSF48264">
    <property type="entry name" value="Cytochrome P450"/>
    <property type="match status" value="1"/>
</dbReference>
<dbReference type="PRINTS" id="PR00385">
    <property type="entry name" value="P450"/>
</dbReference>
<dbReference type="PANTHER" id="PTHR24287">
    <property type="entry name" value="P450, PUTATIVE (EUROFUNG)-RELATED"/>
    <property type="match status" value="1"/>
</dbReference>
<dbReference type="InterPro" id="IPR036396">
    <property type="entry name" value="Cyt_P450_sf"/>
</dbReference>
<keyword evidence="5 9" id="KW-0560">Oxidoreductase</keyword>
<evidence type="ECO:0000256" key="6">
    <source>
        <dbReference type="ARBA" id="ARBA00023004"/>
    </source>
</evidence>
<keyword evidence="3 8" id="KW-0349">Heme</keyword>
<evidence type="ECO:0000256" key="4">
    <source>
        <dbReference type="ARBA" id="ARBA00022723"/>
    </source>
</evidence>
<dbReference type="Pfam" id="PF00067">
    <property type="entry name" value="p450"/>
    <property type="match status" value="1"/>
</dbReference>
<dbReference type="Proteomes" id="UP000030706">
    <property type="component" value="Unassembled WGS sequence"/>
</dbReference>
<sequence>MVFSNTSHPFTAVAIGTLLVGSLIYASFGRWKLRQSRQEFERINKCLPPRSLYPIREPFIGLNMILSVLGAARKKLLLHWFFEQYQTYGPTFVVRTIEGHAVHTTEAENLKTAFSQKFDDWSAGGGRQSFKHLLGRATFMTDGAEWSHSRGILRPMFAKDRITDLDLFEKHFQKFLKLIPEDGATVDLDKLFHRYAFDVSSEFLFGESIGSLGEQTEAKAQLGHDIELTIQDAADRFRYSLLYRLLKRKGVDEAIRNVHDATNKYVQETLERAAKAEKSFTATDDKESGYSFLDEMARQTQDPKKMREEATSLMFAGKDTTAGLLGSMWFLLARNPAAWQKLVAEIDQLEGVPPSYQWIKNAKYLRYCEHEAMRLYPVTPILPPRISNKDTVLPVGGGEDGKSPLFVPKGAALVVNIYCANRRKDVFGDDVEDFRPERWEDLRPGWAYTPFGGGPRICIGQQFAITEVYYLTVRLIQHFRRIECRDPSPFVENLAGVILSSDNGVKVGLYSN</sequence>
<dbReference type="GO" id="GO:0005506">
    <property type="term" value="F:iron ion binding"/>
    <property type="evidence" value="ECO:0007669"/>
    <property type="project" value="InterPro"/>
</dbReference>
<evidence type="ECO:0000256" key="1">
    <source>
        <dbReference type="ARBA" id="ARBA00001971"/>
    </source>
</evidence>
<dbReference type="InterPro" id="IPR047146">
    <property type="entry name" value="Cyt_P450_E_CYP52_fungi"/>
</dbReference>
<reference evidence="11 12" key="1">
    <citation type="journal article" date="2014" name="BMC Genomics">
        <title>Genome sequencing of four Aureobasidium pullulans varieties: biotechnological potential, stress tolerance, and description of new species.</title>
        <authorList>
            <person name="Gostin Ar C."/>
            <person name="Ohm R.A."/>
            <person name="Kogej T."/>
            <person name="Sonjak S."/>
            <person name="Turk M."/>
            <person name="Zajc J."/>
            <person name="Zalar P."/>
            <person name="Grube M."/>
            <person name="Sun H."/>
            <person name="Han J."/>
            <person name="Sharma A."/>
            <person name="Chiniquy J."/>
            <person name="Ngan C.Y."/>
            <person name="Lipzen A."/>
            <person name="Barry K."/>
            <person name="Grigoriev I.V."/>
            <person name="Gunde-Cimerman N."/>
        </authorList>
    </citation>
    <scope>NUCLEOTIDE SEQUENCE [LARGE SCALE GENOMIC DNA]</scope>
    <source>
        <strain evidence="11 12">EXF-150</strain>
    </source>
</reference>
<evidence type="ECO:0000256" key="8">
    <source>
        <dbReference type="PIRSR" id="PIRSR602402-1"/>
    </source>
</evidence>
<gene>
    <name evidence="11" type="ORF">M438DRAFT_367527</name>
</gene>
<evidence type="ECO:0000313" key="12">
    <source>
        <dbReference type="Proteomes" id="UP000030706"/>
    </source>
</evidence>
<proteinExistence type="inferred from homology"/>
<keyword evidence="10" id="KW-0812">Transmembrane</keyword>
<dbReference type="CDD" id="cd11063">
    <property type="entry name" value="CYP52"/>
    <property type="match status" value="1"/>
</dbReference>
<evidence type="ECO:0000313" key="11">
    <source>
        <dbReference type="EMBL" id="KEQ82069.1"/>
    </source>
</evidence>
<keyword evidence="4 8" id="KW-0479">Metal-binding</keyword>
<dbReference type="GeneID" id="40750268"/>
<keyword evidence="10" id="KW-1133">Transmembrane helix</keyword>
<comment type="cofactor">
    <cofactor evidence="1 8">
        <name>heme</name>
        <dbReference type="ChEBI" id="CHEBI:30413"/>
    </cofactor>
</comment>
<dbReference type="InterPro" id="IPR001128">
    <property type="entry name" value="Cyt_P450"/>
</dbReference>
<dbReference type="RefSeq" id="XP_029758256.1">
    <property type="nucleotide sequence ID" value="XM_029907962.1"/>
</dbReference>
<dbReference type="HOGENOM" id="CLU_001570_27_0_1"/>
<evidence type="ECO:0000256" key="5">
    <source>
        <dbReference type="ARBA" id="ARBA00023002"/>
    </source>
</evidence>
<dbReference type="PRINTS" id="PR00464">
    <property type="entry name" value="EP450II"/>
</dbReference>
<protein>
    <submittedName>
        <fullName evidence="11">Cytochrome P450 52A1</fullName>
    </submittedName>
</protein>
<dbReference type="PANTHER" id="PTHR24287:SF17">
    <property type="entry name" value="P450, PUTATIVE (EUROFUNG)-RELATED"/>
    <property type="match status" value="1"/>
</dbReference>
<keyword evidence="7 9" id="KW-0503">Monooxygenase</keyword>
<dbReference type="Gene3D" id="1.10.630.10">
    <property type="entry name" value="Cytochrome P450"/>
    <property type="match status" value="1"/>
</dbReference>
<evidence type="ECO:0000256" key="10">
    <source>
        <dbReference type="SAM" id="Phobius"/>
    </source>
</evidence>
<dbReference type="OrthoDB" id="1470350at2759"/>
<evidence type="ECO:0000256" key="2">
    <source>
        <dbReference type="ARBA" id="ARBA00010617"/>
    </source>
</evidence>
<comment type="similarity">
    <text evidence="2 9">Belongs to the cytochrome P450 family.</text>
</comment>
<evidence type="ECO:0000256" key="3">
    <source>
        <dbReference type="ARBA" id="ARBA00022617"/>
    </source>
</evidence>
<dbReference type="GO" id="GO:0016712">
    <property type="term" value="F:oxidoreductase activity, acting on paired donors, with incorporation or reduction of molecular oxygen, reduced flavin or flavoprotein as one donor, and incorporation of one atom of oxygen"/>
    <property type="evidence" value="ECO:0007669"/>
    <property type="project" value="InterPro"/>
</dbReference>
<dbReference type="PROSITE" id="PS00086">
    <property type="entry name" value="CYTOCHROME_P450"/>
    <property type="match status" value="1"/>
</dbReference>
<dbReference type="AlphaFoldDB" id="A0A074XEC9"/>
<feature type="transmembrane region" description="Helical" evidence="10">
    <location>
        <begin position="6"/>
        <end position="28"/>
    </location>
</feature>
<evidence type="ECO:0000256" key="9">
    <source>
        <dbReference type="RuleBase" id="RU000461"/>
    </source>
</evidence>
<name>A0A074XEC9_AURPU</name>
<feature type="binding site" description="axial binding residue" evidence="8">
    <location>
        <position position="458"/>
    </location>
    <ligand>
        <name>heme</name>
        <dbReference type="ChEBI" id="CHEBI:30413"/>
    </ligand>
    <ligandPart>
        <name>Fe</name>
        <dbReference type="ChEBI" id="CHEBI:18248"/>
    </ligandPart>
</feature>
<dbReference type="InterPro" id="IPR002402">
    <property type="entry name" value="Cyt_P450_E_grp-II"/>
</dbReference>
<organism evidence="11 12">
    <name type="scientific">Aureobasidium pullulans EXF-150</name>
    <dbReference type="NCBI Taxonomy" id="1043002"/>
    <lineage>
        <taxon>Eukaryota</taxon>
        <taxon>Fungi</taxon>
        <taxon>Dikarya</taxon>
        <taxon>Ascomycota</taxon>
        <taxon>Pezizomycotina</taxon>
        <taxon>Dothideomycetes</taxon>
        <taxon>Dothideomycetidae</taxon>
        <taxon>Dothideales</taxon>
        <taxon>Saccotheciaceae</taxon>
        <taxon>Aureobasidium</taxon>
    </lineage>
</organism>
<dbReference type="PRINTS" id="PR01239">
    <property type="entry name" value="EP450IICYP52"/>
</dbReference>